<organism evidence="3 4">
    <name type="scientific">Eshraghiella crossota DSM 2876</name>
    <dbReference type="NCBI Taxonomy" id="511680"/>
    <lineage>
        <taxon>Bacteria</taxon>
        <taxon>Bacillati</taxon>
        <taxon>Bacillota</taxon>
        <taxon>Clostridia</taxon>
        <taxon>Lachnospirales</taxon>
        <taxon>Lachnospiraceae</taxon>
        <taxon>Eshraghiella</taxon>
    </lineage>
</organism>
<dbReference type="SUPFAM" id="SSF141868">
    <property type="entry name" value="EAL domain-like"/>
    <property type="match status" value="1"/>
</dbReference>
<dbReference type="Pfam" id="PF00563">
    <property type="entry name" value="EAL"/>
    <property type="match status" value="1"/>
</dbReference>
<feature type="domain" description="EAL" evidence="1">
    <location>
        <begin position="391"/>
        <end position="643"/>
    </location>
</feature>
<dbReference type="InterPro" id="IPR001633">
    <property type="entry name" value="EAL_dom"/>
</dbReference>
<protein>
    <submittedName>
        <fullName evidence="3">Diguanylate cyclase (GGDEF) domain protein</fullName>
    </submittedName>
</protein>
<dbReference type="InterPro" id="IPR035919">
    <property type="entry name" value="EAL_sf"/>
</dbReference>
<dbReference type="PANTHER" id="PTHR44757:SF2">
    <property type="entry name" value="BIOFILM ARCHITECTURE MAINTENANCE PROTEIN MBAA"/>
    <property type="match status" value="1"/>
</dbReference>
<dbReference type="STRING" id="45851.BHV86_08735"/>
<dbReference type="PANTHER" id="PTHR44757">
    <property type="entry name" value="DIGUANYLATE CYCLASE DGCP"/>
    <property type="match status" value="1"/>
</dbReference>
<dbReference type="NCBIfam" id="TIGR00254">
    <property type="entry name" value="GGDEF"/>
    <property type="match status" value="1"/>
</dbReference>
<evidence type="ECO:0000259" key="2">
    <source>
        <dbReference type="PROSITE" id="PS50887"/>
    </source>
</evidence>
<dbReference type="RefSeq" id="WP_005603799.1">
    <property type="nucleotide sequence ID" value="NZ_GG663524.1"/>
</dbReference>
<dbReference type="Pfam" id="PF00990">
    <property type="entry name" value="GGDEF"/>
    <property type="match status" value="1"/>
</dbReference>
<comment type="caution">
    <text evidence="3">The sequence shown here is derived from an EMBL/GenBank/DDBJ whole genome shotgun (WGS) entry which is preliminary data.</text>
</comment>
<accession>D4S1F4</accession>
<evidence type="ECO:0000313" key="3">
    <source>
        <dbReference type="EMBL" id="EFF67893.1"/>
    </source>
</evidence>
<dbReference type="CDD" id="cd01949">
    <property type="entry name" value="GGDEF"/>
    <property type="match status" value="1"/>
</dbReference>
<dbReference type="CDD" id="cd01948">
    <property type="entry name" value="EAL"/>
    <property type="match status" value="1"/>
</dbReference>
<dbReference type="InterPro" id="IPR043128">
    <property type="entry name" value="Rev_trsase/Diguanyl_cyclase"/>
</dbReference>
<dbReference type="eggNOG" id="COG5001">
    <property type="taxonomic scope" value="Bacteria"/>
</dbReference>
<dbReference type="Proteomes" id="UP000006238">
    <property type="component" value="Unassembled WGS sequence"/>
</dbReference>
<dbReference type="GeneID" id="98917938"/>
<dbReference type="Gene3D" id="3.30.70.270">
    <property type="match status" value="1"/>
</dbReference>
<dbReference type="EMBL" id="ABWN01000034">
    <property type="protein sequence ID" value="EFF67893.1"/>
    <property type="molecule type" value="Genomic_DNA"/>
</dbReference>
<dbReference type="PROSITE" id="PS50883">
    <property type="entry name" value="EAL"/>
    <property type="match status" value="1"/>
</dbReference>
<dbReference type="Gene3D" id="3.20.20.450">
    <property type="entry name" value="EAL domain"/>
    <property type="match status" value="1"/>
</dbReference>
<dbReference type="SMART" id="SM00267">
    <property type="entry name" value="GGDEF"/>
    <property type="match status" value="1"/>
</dbReference>
<evidence type="ECO:0000259" key="1">
    <source>
        <dbReference type="PROSITE" id="PS50883"/>
    </source>
</evidence>
<gene>
    <name evidence="3" type="ORF">BUTYVIB_01924</name>
</gene>
<dbReference type="InterPro" id="IPR000160">
    <property type="entry name" value="GGDEF_dom"/>
</dbReference>
<sequence>MDDFTGIVHNVFLELYTELNLESIELFQMNDEQYGHIVCALPEKKIQEQTINSLHGFLKGKTFKLPVFIRDRAAMYVAVVKDNMTDEDKIEFTEKILILQNVAAVGNFSDSIAASYKVMEDALDRVPVGVAVLDNESRRVLLLNSVAARSESVQSIMGKALKLYTDTGKQTLEDIYDNSSGLWYDVNFSGLKWINGEDVLVCTTIDVTQKIRNRQKIEYQANNDYLTGLFNRMKCERDLDEILKNMNPGEKGCVVFLDLDNFKQVNDGLGHQYGDVLLQEIAYSLQETDGIKNSCYRMGGDEFVIIVKPWYFDKITEIVDKISKRFNDIWHIMDVDYYCTMSMGIAVFPDQGKTVDELIKKADFAMYEAKKGGKNRFLWYTVEDEERKCADNGFRDSIKELVGDDCRDFDINYQPVFDKDGILYGAEALVRINSGSLGRLLPAEFLPTAEYLGIMNRIGHYVFAKAVKTLKKWNGTHPDLKMFINMAPTQLMMPKAAENIMNIIKQWEVNPGNIYCDISEKTEFLDEKMALATLEILNGHGINISLDDFGSGKMSLGFLKDSHASMIKFDNSLVKKSRTDDVEITILRSITEIADILDIDIAFVGIEDDNDNNIALENKADYLGGFYYGEALPEDEFETKWLK</sequence>
<reference evidence="3 4" key="1">
    <citation type="submission" date="2010-02" db="EMBL/GenBank/DDBJ databases">
        <authorList>
            <person name="Weinstock G."/>
            <person name="Sodergren E."/>
            <person name="Clifton S."/>
            <person name="Fulton L."/>
            <person name="Fulton B."/>
            <person name="Courtney L."/>
            <person name="Fronick C."/>
            <person name="Harrison M."/>
            <person name="Strong C."/>
            <person name="Farmer C."/>
            <person name="Delahaunty K."/>
            <person name="Markovic C."/>
            <person name="Hall O."/>
            <person name="Minx P."/>
            <person name="Tomlinson C."/>
            <person name="Mitreva M."/>
            <person name="Nelson J."/>
            <person name="Hou S."/>
            <person name="Wollam A."/>
            <person name="Pepin K.H."/>
            <person name="Johnson M."/>
            <person name="Bhonagiri V."/>
            <person name="Zhang X."/>
            <person name="Suruliraj S."/>
            <person name="Warren W."/>
            <person name="Chinwalla A."/>
            <person name="Mardis E.R."/>
            <person name="Wilson R.K."/>
        </authorList>
    </citation>
    <scope>NUCLEOTIDE SEQUENCE [LARGE SCALE GENOMIC DNA]</scope>
    <source>
        <strain evidence="3 4">DSM 2876</strain>
    </source>
</reference>
<dbReference type="InterPro" id="IPR052155">
    <property type="entry name" value="Biofilm_reg_signaling"/>
</dbReference>
<keyword evidence="4" id="KW-1185">Reference proteome</keyword>
<dbReference type="SUPFAM" id="SSF55073">
    <property type="entry name" value="Nucleotide cyclase"/>
    <property type="match status" value="1"/>
</dbReference>
<proteinExistence type="predicted"/>
<evidence type="ECO:0000313" key="4">
    <source>
        <dbReference type="Proteomes" id="UP000006238"/>
    </source>
</evidence>
<dbReference type="HOGENOM" id="CLU_000445_70_20_9"/>
<dbReference type="AlphaFoldDB" id="D4S1F4"/>
<feature type="domain" description="GGDEF" evidence="2">
    <location>
        <begin position="250"/>
        <end position="382"/>
    </location>
</feature>
<name>D4S1F4_9FIRM</name>
<dbReference type="InterPro" id="IPR029787">
    <property type="entry name" value="Nucleotide_cyclase"/>
</dbReference>
<dbReference type="SMART" id="SM00052">
    <property type="entry name" value="EAL"/>
    <property type="match status" value="1"/>
</dbReference>
<dbReference type="PROSITE" id="PS50887">
    <property type="entry name" value="GGDEF"/>
    <property type="match status" value="1"/>
</dbReference>